<proteinExistence type="predicted"/>
<evidence type="ECO:0000313" key="5">
    <source>
        <dbReference type="Proteomes" id="UP000029833"/>
    </source>
</evidence>
<dbReference type="GO" id="GO:0009103">
    <property type="term" value="P:lipopolysaccharide biosynthetic process"/>
    <property type="evidence" value="ECO:0007669"/>
    <property type="project" value="TreeGrafter"/>
</dbReference>
<dbReference type="Pfam" id="PF13439">
    <property type="entry name" value="Glyco_transf_4"/>
    <property type="match status" value="1"/>
</dbReference>
<organism evidence="4 5">
    <name type="scientific">Cellulomonas cellasea DSM 20118</name>
    <dbReference type="NCBI Taxonomy" id="1408250"/>
    <lineage>
        <taxon>Bacteria</taxon>
        <taxon>Bacillati</taxon>
        <taxon>Actinomycetota</taxon>
        <taxon>Actinomycetes</taxon>
        <taxon>Micrococcales</taxon>
        <taxon>Cellulomonadaceae</taxon>
        <taxon>Cellulomonas</taxon>
    </lineage>
</organism>
<dbReference type="Pfam" id="PF13692">
    <property type="entry name" value="Glyco_trans_1_4"/>
    <property type="match status" value="1"/>
</dbReference>
<dbReference type="PANTHER" id="PTHR46401">
    <property type="entry name" value="GLYCOSYLTRANSFERASE WBBK-RELATED"/>
    <property type="match status" value="1"/>
</dbReference>
<evidence type="ECO:0000256" key="2">
    <source>
        <dbReference type="ARBA" id="ARBA00022679"/>
    </source>
</evidence>
<dbReference type="OrthoDB" id="9801609at2"/>
<dbReference type="AlphaFoldDB" id="A0A0A0B7N1"/>
<dbReference type="STRING" id="1408250.Q760_02720"/>
<keyword evidence="2" id="KW-0808">Transferase</keyword>
<name>A0A0A0B7N1_9CELL</name>
<evidence type="ECO:0000259" key="3">
    <source>
        <dbReference type="Pfam" id="PF13439"/>
    </source>
</evidence>
<dbReference type="GO" id="GO:0016757">
    <property type="term" value="F:glycosyltransferase activity"/>
    <property type="evidence" value="ECO:0007669"/>
    <property type="project" value="UniProtKB-KW"/>
</dbReference>
<dbReference type="PANTHER" id="PTHR46401:SF2">
    <property type="entry name" value="GLYCOSYLTRANSFERASE WBBK-RELATED"/>
    <property type="match status" value="1"/>
</dbReference>
<reference evidence="4 5" key="1">
    <citation type="submission" date="2013-10" db="EMBL/GenBank/DDBJ databases">
        <authorList>
            <person name="Wang G."/>
            <person name="Zhuang W."/>
        </authorList>
    </citation>
    <scope>NUCLEOTIDE SEQUENCE [LARGE SCALE GENOMIC DNA]</scope>
    <source>
        <strain evidence="4 5">DSM 20118</strain>
    </source>
</reference>
<feature type="domain" description="Glycosyltransferase subfamily 4-like N-terminal" evidence="3">
    <location>
        <begin position="11"/>
        <end position="170"/>
    </location>
</feature>
<dbReference type="Gene3D" id="3.40.50.2000">
    <property type="entry name" value="Glycogen Phosphorylase B"/>
    <property type="match status" value="2"/>
</dbReference>
<dbReference type="InterPro" id="IPR028098">
    <property type="entry name" value="Glyco_trans_4-like_N"/>
</dbReference>
<evidence type="ECO:0000256" key="1">
    <source>
        <dbReference type="ARBA" id="ARBA00022676"/>
    </source>
</evidence>
<dbReference type="Proteomes" id="UP000029833">
    <property type="component" value="Unassembled WGS sequence"/>
</dbReference>
<gene>
    <name evidence="4" type="ORF">Q760_02720</name>
</gene>
<evidence type="ECO:0000313" key="4">
    <source>
        <dbReference type="EMBL" id="KGM01251.1"/>
    </source>
</evidence>
<dbReference type="CDD" id="cd03809">
    <property type="entry name" value="GT4_MtfB-like"/>
    <property type="match status" value="1"/>
</dbReference>
<accession>A0A0A0B7N1</accession>
<keyword evidence="5" id="KW-1185">Reference proteome</keyword>
<dbReference type="SUPFAM" id="SSF53756">
    <property type="entry name" value="UDP-Glycosyltransferase/glycogen phosphorylase"/>
    <property type="match status" value="1"/>
</dbReference>
<keyword evidence="1" id="KW-0328">Glycosyltransferase</keyword>
<sequence>MVVEQSWQPVPGGSGTYVARLTEALATLDPAPDVVGVRAAHPGGSEPAPHLRPSVRSTAVAPVPRRVLYDAWNWAGAPRAEHLVRGADVVHATTWAVPPTRRPLVVTVHDLAFLRTPEHFTPRGARYFRRSLARTRDEATRVVVPSVATRDDCVEAGIDAARVVVVPHGVRVPAVRAAEVEDFRTRHDLRRPYVLWCGTVEPRKNVDRLVEAFLAADLPEPLDLVLVGPSGWGAGLAEHDTRQDRDVRHLGRLPEADLHRAYAGAAAFCYPSLWEGFGMPVLEAMAHGVPVVTSAGTSMAEFTGDAGVLVDPRDVGDIAAGLTAVLGDAWTRLGEAGRRAAAGLTWEQAARATAAVYHDAAGQGG</sequence>
<comment type="caution">
    <text evidence="4">The sequence shown here is derived from an EMBL/GenBank/DDBJ whole genome shotgun (WGS) entry which is preliminary data.</text>
</comment>
<dbReference type="EMBL" id="AXNT01000120">
    <property type="protein sequence ID" value="KGM01251.1"/>
    <property type="molecule type" value="Genomic_DNA"/>
</dbReference>
<protein>
    <recommendedName>
        <fullName evidence="3">Glycosyltransferase subfamily 4-like N-terminal domain-containing protein</fullName>
    </recommendedName>
</protein>